<accession>A0A194V5N6</accession>
<sequence>MSGPTIYYEVDPNTNPATWPGPVPTDGSHVAISKVDVMYFNINGNSDFRMIRTGTNDTIHSVLTQVTKHVERGLYRIISMNMSEYSCVVVMSTEISRDDLMWKNGFPWDKENDPQPEVVLK</sequence>
<name>A0A194V5N6_CYTMA</name>
<proteinExistence type="predicted"/>
<dbReference type="AlphaFoldDB" id="A0A194V5N6"/>
<dbReference type="Proteomes" id="UP000078576">
    <property type="component" value="Unassembled WGS sequence"/>
</dbReference>
<dbReference type="EMBL" id="KN714727">
    <property type="protein sequence ID" value="KUI59257.1"/>
    <property type="molecule type" value="Genomic_DNA"/>
</dbReference>
<organism evidence="1 2">
    <name type="scientific">Cytospora mali</name>
    <name type="common">Apple Valsa canker fungus</name>
    <name type="synonym">Valsa mali</name>
    <dbReference type="NCBI Taxonomy" id="578113"/>
    <lineage>
        <taxon>Eukaryota</taxon>
        <taxon>Fungi</taxon>
        <taxon>Dikarya</taxon>
        <taxon>Ascomycota</taxon>
        <taxon>Pezizomycotina</taxon>
        <taxon>Sordariomycetes</taxon>
        <taxon>Sordariomycetidae</taxon>
        <taxon>Diaporthales</taxon>
        <taxon>Cytosporaceae</taxon>
        <taxon>Cytospora</taxon>
    </lineage>
</organism>
<evidence type="ECO:0000313" key="1">
    <source>
        <dbReference type="EMBL" id="KUI59257.1"/>
    </source>
</evidence>
<protein>
    <submittedName>
        <fullName evidence="1">Uncharacterized protein</fullName>
    </submittedName>
</protein>
<dbReference type="OrthoDB" id="5214444at2759"/>
<gene>
    <name evidence="1" type="ORF">VP1G_06497</name>
</gene>
<reference evidence="2" key="1">
    <citation type="submission" date="2014-12" db="EMBL/GenBank/DDBJ databases">
        <title>Genome Sequence of Valsa Canker Pathogens Uncovers a Specific Adaption of Colonization on Woody Bark.</title>
        <authorList>
            <person name="Yin Z."/>
            <person name="Liu H."/>
            <person name="Gao X."/>
            <person name="Li Z."/>
            <person name="Song N."/>
            <person name="Ke X."/>
            <person name="Dai Q."/>
            <person name="Wu Y."/>
            <person name="Sun Y."/>
            <person name="Xu J.-R."/>
            <person name="Kang Z.K."/>
            <person name="Wang L."/>
            <person name="Huang L."/>
        </authorList>
    </citation>
    <scope>NUCLEOTIDE SEQUENCE [LARGE SCALE GENOMIC DNA]</scope>
    <source>
        <strain evidence="2">SXYL134</strain>
    </source>
</reference>
<evidence type="ECO:0000313" key="2">
    <source>
        <dbReference type="Proteomes" id="UP000078576"/>
    </source>
</evidence>
<keyword evidence="2" id="KW-1185">Reference proteome</keyword>